<evidence type="ECO:0000259" key="8">
    <source>
        <dbReference type="Pfam" id="PF08281"/>
    </source>
</evidence>
<dbReference type="InterPro" id="IPR039425">
    <property type="entry name" value="RNA_pol_sigma-70-like"/>
</dbReference>
<keyword evidence="5 6" id="KW-0804">Transcription</keyword>
<dbReference type="InterPro" id="IPR000838">
    <property type="entry name" value="RNA_pol_sigma70_ECF_CS"/>
</dbReference>
<evidence type="ECO:0000256" key="1">
    <source>
        <dbReference type="ARBA" id="ARBA00010641"/>
    </source>
</evidence>
<keyword evidence="10" id="KW-1185">Reference proteome</keyword>
<organism evidence="9 10">
    <name type="scientific">Flavipsychrobacter stenotrophus</name>
    <dbReference type="NCBI Taxonomy" id="2077091"/>
    <lineage>
        <taxon>Bacteria</taxon>
        <taxon>Pseudomonadati</taxon>
        <taxon>Bacteroidota</taxon>
        <taxon>Chitinophagia</taxon>
        <taxon>Chitinophagales</taxon>
        <taxon>Chitinophagaceae</taxon>
        <taxon>Flavipsychrobacter</taxon>
    </lineage>
</organism>
<feature type="domain" description="RNA polymerase sigma-70 region 2" evidence="7">
    <location>
        <begin position="2"/>
        <end position="59"/>
    </location>
</feature>
<dbReference type="EMBL" id="PPSL01000003">
    <property type="protein sequence ID" value="PQJ11179.1"/>
    <property type="molecule type" value="Genomic_DNA"/>
</dbReference>
<comment type="caution">
    <text evidence="9">The sequence shown here is derived from an EMBL/GenBank/DDBJ whole genome shotgun (WGS) entry which is preliminary data.</text>
</comment>
<reference evidence="9 10" key="1">
    <citation type="submission" date="2018-01" db="EMBL/GenBank/DDBJ databases">
        <title>A novel member of the phylum Bacteroidetes isolated from glacier ice.</title>
        <authorList>
            <person name="Liu Q."/>
            <person name="Xin Y.-H."/>
        </authorList>
    </citation>
    <scope>NUCLEOTIDE SEQUENCE [LARGE SCALE GENOMIC DNA]</scope>
    <source>
        <strain evidence="9 10">RB1R16</strain>
    </source>
</reference>
<dbReference type="PROSITE" id="PS01063">
    <property type="entry name" value="SIGMA70_ECF"/>
    <property type="match status" value="1"/>
</dbReference>
<dbReference type="Gene3D" id="1.10.10.10">
    <property type="entry name" value="Winged helix-like DNA-binding domain superfamily/Winged helix DNA-binding domain"/>
    <property type="match status" value="1"/>
</dbReference>
<protein>
    <recommendedName>
        <fullName evidence="6">RNA polymerase sigma factor</fullName>
    </recommendedName>
</protein>
<dbReference type="Proteomes" id="UP000239872">
    <property type="component" value="Unassembled WGS sequence"/>
</dbReference>
<dbReference type="PANTHER" id="PTHR43133">
    <property type="entry name" value="RNA POLYMERASE ECF-TYPE SIGMA FACTO"/>
    <property type="match status" value="1"/>
</dbReference>
<evidence type="ECO:0000256" key="6">
    <source>
        <dbReference type="RuleBase" id="RU000716"/>
    </source>
</evidence>
<dbReference type="GO" id="GO:0016987">
    <property type="term" value="F:sigma factor activity"/>
    <property type="evidence" value="ECO:0007669"/>
    <property type="project" value="UniProtKB-KW"/>
</dbReference>
<dbReference type="SUPFAM" id="SSF88659">
    <property type="entry name" value="Sigma3 and sigma4 domains of RNA polymerase sigma factors"/>
    <property type="match status" value="1"/>
</dbReference>
<evidence type="ECO:0000313" key="10">
    <source>
        <dbReference type="Proteomes" id="UP000239872"/>
    </source>
</evidence>
<dbReference type="InterPro" id="IPR007627">
    <property type="entry name" value="RNA_pol_sigma70_r2"/>
</dbReference>
<dbReference type="AlphaFoldDB" id="A0A2S7SW72"/>
<gene>
    <name evidence="9" type="ORF">CJD36_012205</name>
</gene>
<dbReference type="NCBIfam" id="TIGR02937">
    <property type="entry name" value="sigma70-ECF"/>
    <property type="match status" value="1"/>
</dbReference>
<name>A0A2S7SW72_9BACT</name>
<keyword evidence="3 6" id="KW-0731">Sigma factor</keyword>
<dbReference type="GO" id="GO:0006352">
    <property type="term" value="P:DNA-templated transcription initiation"/>
    <property type="evidence" value="ECO:0007669"/>
    <property type="project" value="InterPro"/>
</dbReference>
<dbReference type="InterPro" id="IPR036388">
    <property type="entry name" value="WH-like_DNA-bd_sf"/>
</dbReference>
<dbReference type="Gene3D" id="1.10.1740.10">
    <property type="match status" value="1"/>
</dbReference>
<dbReference type="InterPro" id="IPR013325">
    <property type="entry name" value="RNA_pol_sigma_r2"/>
</dbReference>
<evidence type="ECO:0000259" key="7">
    <source>
        <dbReference type="Pfam" id="PF04542"/>
    </source>
</evidence>
<keyword evidence="2 6" id="KW-0805">Transcription regulation</keyword>
<evidence type="ECO:0000256" key="3">
    <source>
        <dbReference type="ARBA" id="ARBA00023082"/>
    </source>
</evidence>
<dbReference type="OrthoDB" id="1056775at2"/>
<dbReference type="InterPro" id="IPR013249">
    <property type="entry name" value="RNA_pol_sigma70_r4_t2"/>
</dbReference>
<proteinExistence type="inferred from homology"/>
<dbReference type="SUPFAM" id="SSF88946">
    <property type="entry name" value="Sigma2 domain of RNA polymerase sigma factors"/>
    <property type="match status" value="1"/>
</dbReference>
<feature type="domain" description="RNA polymerase sigma factor 70 region 4 type 2" evidence="8">
    <location>
        <begin position="89"/>
        <end position="140"/>
    </location>
</feature>
<accession>A0A2S7SW72</accession>
<dbReference type="InterPro" id="IPR013324">
    <property type="entry name" value="RNA_pol_sigma_r3/r4-like"/>
</dbReference>
<evidence type="ECO:0000256" key="5">
    <source>
        <dbReference type="ARBA" id="ARBA00023163"/>
    </source>
</evidence>
<dbReference type="Pfam" id="PF08281">
    <property type="entry name" value="Sigma70_r4_2"/>
    <property type="match status" value="1"/>
</dbReference>
<dbReference type="Pfam" id="PF04542">
    <property type="entry name" value="Sigma70_r2"/>
    <property type="match status" value="1"/>
</dbReference>
<sequence length="148" mass="17182">MYNVCLRIVNSTADTEDILQESFLDAFSKLATFRGESSFGAWLKMIVVNRSVNHLRKKKLVLLEAMPDNEDTDNENHHDYEEVQWEVKRVHEAINKLPDGYRIVLSLYLLEGYDHAEIGEILNVTESTSKSQYSRAKKQLVELLNRRP</sequence>
<dbReference type="CDD" id="cd06171">
    <property type="entry name" value="Sigma70_r4"/>
    <property type="match status" value="1"/>
</dbReference>
<dbReference type="InterPro" id="IPR014284">
    <property type="entry name" value="RNA_pol_sigma-70_dom"/>
</dbReference>
<evidence type="ECO:0000256" key="2">
    <source>
        <dbReference type="ARBA" id="ARBA00023015"/>
    </source>
</evidence>
<evidence type="ECO:0000313" key="9">
    <source>
        <dbReference type="EMBL" id="PQJ11179.1"/>
    </source>
</evidence>
<dbReference type="GO" id="GO:0003677">
    <property type="term" value="F:DNA binding"/>
    <property type="evidence" value="ECO:0007669"/>
    <property type="project" value="UniProtKB-KW"/>
</dbReference>
<keyword evidence="4 6" id="KW-0238">DNA-binding</keyword>
<comment type="similarity">
    <text evidence="1 6">Belongs to the sigma-70 factor family. ECF subfamily.</text>
</comment>
<dbReference type="PANTHER" id="PTHR43133:SF8">
    <property type="entry name" value="RNA POLYMERASE SIGMA FACTOR HI_1459-RELATED"/>
    <property type="match status" value="1"/>
</dbReference>
<evidence type="ECO:0000256" key="4">
    <source>
        <dbReference type="ARBA" id="ARBA00023125"/>
    </source>
</evidence>